<reference evidence="1 2" key="1">
    <citation type="submission" date="2018-08" db="EMBL/GenBank/DDBJ databases">
        <title>Genomic Encyclopedia of Archaeal and Bacterial Type Strains, Phase II (KMG-II): from individual species to whole genera.</title>
        <authorList>
            <person name="Goeker M."/>
        </authorList>
    </citation>
    <scope>NUCLEOTIDE SEQUENCE [LARGE SCALE GENOMIC DNA]</scope>
    <source>
        <strain evidence="1 2">DSM 15986</strain>
    </source>
</reference>
<protein>
    <submittedName>
        <fullName evidence="1">Uncharacterized protein</fullName>
    </submittedName>
</protein>
<comment type="caution">
    <text evidence="1">The sequence shown here is derived from an EMBL/GenBank/DDBJ whole genome shotgun (WGS) entry which is preliminary data.</text>
</comment>
<proteinExistence type="predicted"/>
<sequence length="65" mass="7514">MSEGKQPCQLPEAQLILNAKSPEFLYSGLFNALLLFLEICRFTIKIKLFDPDISIEHIMSFRLQL</sequence>
<evidence type="ECO:0000313" key="2">
    <source>
        <dbReference type="Proteomes" id="UP000256405"/>
    </source>
</evidence>
<gene>
    <name evidence="1" type="ORF">C8N25_1314</name>
</gene>
<dbReference type="Proteomes" id="UP000256405">
    <property type="component" value="Unassembled WGS sequence"/>
</dbReference>
<accession>A0A3E0D9V4</accession>
<name>A0A3E0D9V4_9BACT</name>
<organism evidence="1 2">
    <name type="scientific">Algoriphagus antarcticus</name>
    <dbReference type="NCBI Taxonomy" id="238540"/>
    <lineage>
        <taxon>Bacteria</taxon>
        <taxon>Pseudomonadati</taxon>
        <taxon>Bacteroidota</taxon>
        <taxon>Cytophagia</taxon>
        <taxon>Cytophagales</taxon>
        <taxon>Cyclobacteriaceae</taxon>
        <taxon>Algoriphagus</taxon>
    </lineage>
</organism>
<dbReference type="EMBL" id="QUNF01000031">
    <property type="protein sequence ID" value="REG79456.1"/>
    <property type="molecule type" value="Genomic_DNA"/>
</dbReference>
<dbReference type="AlphaFoldDB" id="A0A3E0D9V4"/>
<keyword evidence="2" id="KW-1185">Reference proteome</keyword>
<evidence type="ECO:0000313" key="1">
    <source>
        <dbReference type="EMBL" id="REG79456.1"/>
    </source>
</evidence>